<accession>A0AC61L364</accession>
<protein>
    <submittedName>
        <fullName evidence="1">Uncharacterized protein</fullName>
    </submittedName>
</protein>
<evidence type="ECO:0000313" key="1">
    <source>
        <dbReference type="EMBL" id="PXF60848.1"/>
    </source>
</evidence>
<reference evidence="1" key="1">
    <citation type="submission" date="2018-01" db="EMBL/GenBank/DDBJ databases">
        <authorList>
            <person name="Krukenberg V."/>
        </authorList>
    </citation>
    <scope>NUCLEOTIDE SEQUENCE</scope>
    <source>
        <strain evidence="1">E20ANME2</strain>
    </source>
</reference>
<dbReference type="Proteomes" id="UP000248329">
    <property type="component" value="Unassembled WGS sequence"/>
</dbReference>
<organism evidence="1 2">
    <name type="scientific">Candidatus Methanogaster sp</name>
    <dbReference type="NCBI Taxonomy" id="3386292"/>
    <lineage>
        <taxon>Archaea</taxon>
        <taxon>Methanobacteriati</taxon>
        <taxon>Methanobacteriota</taxon>
        <taxon>Stenosarchaea group</taxon>
        <taxon>Methanomicrobia</taxon>
        <taxon>Methanosarcinales</taxon>
        <taxon>ANME-2 cluster</taxon>
        <taxon>Candidatus Methanogasteraceae</taxon>
        <taxon>Candidatus Methanogaster</taxon>
    </lineage>
</organism>
<sequence>MAISLEEAATMLHMKKETLMGEGLKAYLKERVRGLKVEIAAIYLRYGVSSIGELDEKINRGELSESDTFDDFTRLDYLEGRKDKIRHILEKLM</sequence>
<evidence type="ECO:0000313" key="2">
    <source>
        <dbReference type="Proteomes" id="UP000248329"/>
    </source>
</evidence>
<proteinExistence type="predicted"/>
<dbReference type="EMBL" id="PQXF01000011">
    <property type="protein sequence ID" value="PXF60848.1"/>
    <property type="molecule type" value="Genomic_DNA"/>
</dbReference>
<name>A0AC61L364_9EURY</name>
<gene>
    <name evidence="1" type="ORF">C4B59_07630</name>
</gene>
<comment type="caution">
    <text evidence="1">The sequence shown here is derived from an EMBL/GenBank/DDBJ whole genome shotgun (WGS) entry which is preliminary data.</text>
</comment>